<evidence type="ECO:0000256" key="4">
    <source>
        <dbReference type="ARBA" id="ARBA00023015"/>
    </source>
</evidence>
<evidence type="ECO:0000256" key="8">
    <source>
        <dbReference type="ARBA" id="ARBA00023242"/>
    </source>
</evidence>
<keyword evidence="5" id="KW-0238">DNA-binding</keyword>
<keyword evidence="3" id="KW-0862">Zinc</keyword>
<keyword evidence="2" id="KW-0863">Zinc-finger</keyword>
<dbReference type="PANTHER" id="PTHR24082:SF283">
    <property type="entry name" value="NUCLEAR HORMONE RECEPTOR HR96"/>
    <property type="match status" value="1"/>
</dbReference>
<dbReference type="PROSITE" id="PS51030">
    <property type="entry name" value="NUCLEAR_REC_DBD_2"/>
    <property type="match status" value="1"/>
</dbReference>
<evidence type="ECO:0000256" key="5">
    <source>
        <dbReference type="ARBA" id="ARBA00023125"/>
    </source>
</evidence>
<feature type="domain" description="Nuclear receptor" evidence="9">
    <location>
        <begin position="67"/>
        <end position="146"/>
    </location>
</feature>
<dbReference type="Proteomes" id="UP000663877">
    <property type="component" value="Unassembled WGS sequence"/>
</dbReference>
<dbReference type="GO" id="GO:0045944">
    <property type="term" value="P:positive regulation of transcription by RNA polymerase II"/>
    <property type="evidence" value="ECO:0007669"/>
    <property type="project" value="TreeGrafter"/>
</dbReference>
<name>A0A814IJI9_9BILA</name>
<accession>A0A814IJI9</accession>
<keyword evidence="6" id="KW-0804">Transcription</keyword>
<dbReference type="SUPFAM" id="SSF48508">
    <property type="entry name" value="Nuclear receptor ligand-binding domain"/>
    <property type="match status" value="1"/>
</dbReference>
<dbReference type="GO" id="GO:0030154">
    <property type="term" value="P:cell differentiation"/>
    <property type="evidence" value="ECO:0007669"/>
    <property type="project" value="TreeGrafter"/>
</dbReference>
<dbReference type="Gene3D" id="1.10.565.10">
    <property type="entry name" value="Retinoid X Receptor"/>
    <property type="match status" value="1"/>
</dbReference>
<dbReference type="AlphaFoldDB" id="A0A814IJI9"/>
<evidence type="ECO:0000256" key="6">
    <source>
        <dbReference type="ARBA" id="ARBA00023163"/>
    </source>
</evidence>
<keyword evidence="4" id="KW-0805">Transcription regulation</keyword>
<evidence type="ECO:0000256" key="3">
    <source>
        <dbReference type="ARBA" id="ARBA00022833"/>
    </source>
</evidence>
<dbReference type="GO" id="GO:0008270">
    <property type="term" value="F:zinc ion binding"/>
    <property type="evidence" value="ECO:0007669"/>
    <property type="project" value="UniProtKB-KW"/>
</dbReference>
<evidence type="ECO:0000256" key="2">
    <source>
        <dbReference type="ARBA" id="ARBA00022771"/>
    </source>
</evidence>
<dbReference type="InterPro" id="IPR001628">
    <property type="entry name" value="Znf_hrmn_rcpt"/>
</dbReference>
<evidence type="ECO:0000313" key="12">
    <source>
        <dbReference type="Proteomes" id="UP000663877"/>
    </source>
</evidence>
<organism evidence="11 12">
    <name type="scientific">Adineta steineri</name>
    <dbReference type="NCBI Taxonomy" id="433720"/>
    <lineage>
        <taxon>Eukaryota</taxon>
        <taxon>Metazoa</taxon>
        <taxon>Spiralia</taxon>
        <taxon>Gnathifera</taxon>
        <taxon>Rotifera</taxon>
        <taxon>Eurotatoria</taxon>
        <taxon>Bdelloidea</taxon>
        <taxon>Adinetida</taxon>
        <taxon>Adinetidae</taxon>
        <taxon>Adineta</taxon>
    </lineage>
</organism>
<dbReference type="PANTHER" id="PTHR24082">
    <property type="entry name" value="NUCLEAR HORMONE RECEPTOR"/>
    <property type="match status" value="1"/>
</dbReference>
<evidence type="ECO:0008006" key="13">
    <source>
        <dbReference type="Google" id="ProtNLM"/>
    </source>
</evidence>
<dbReference type="PRINTS" id="PR00047">
    <property type="entry name" value="STROIDFINGER"/>
</dbReference>
<evidence type="ECO:0000256" key="1">
    <source>
        <dbReference type="ARBA" id="ARBA00022723"/>
    </source>
</evidence>
<dbReference type="GO" id="GO:0004879">
    <property type="term" value="F:nuclear receptor activity"/>
    <property type="evidence" value="ECO:0007669"/>
    <property type="project" value="TreeGrafter"/>
</dbReference>
<dbReference type="InterPro" id="IPR013088">
    <property type="entry name" value="Znf_NHR/GATA"/>
</dbReference>
<evidence type="ECO:0000259" key="9">
    <source>
        <dbReference type="PROSITE" id="PS51030"/>
    </source>
</evidence>
<dbReference type="InterPro" id="IPR035500">
    <property type="entry name" value="NHR-like_dom_sf"/>
</dbReference>
<evidence type="ECO:0000313" key="11">
    <source>
        <dbReference type="EMBL" id="CAF1024407.1"/>
    </source>
</evidence>
<evidence type="ECO:0000259" key="10">
    <source>
        <dbReference type="PROSITE" id="PS51843"/>
    </source>
</evidence>
<proteinExistence type="predicted"/>
<dbReference type="PROSITE" id="PS00031">
    <property type="entry name" value="NUCLEAR_REC_DBD_1"/>
    <property type="match status" value="1"/>
</dbReference>
<sequence length="412" mass="47931">MATNNSVTKNQKTNLIVITGNDETFQNLLSIIQKSENCGELSGITRSIIPESTENTTKVSYKRRKTDLTCVICDDKCSGYNFNVISCESCKSFFHRNASHNVNDLKCLTNTNKCDIKFKNRRRMCRRCRLEKCLSVEQLETTQLPLIQQIMPLPQNVSLTLDDYNRLNSVKLSYDIAFRLTTTKQGISAFDHISDRRSGLLYSTSLLYDLGMKLITFIRSIPEFEFLNEQDRFILFKYNSPLVLYMRICLCYDIDRDLVFDPEVQSEEYAIVCKQLSQYCFGKQLDSASTQLFRSIKNVTDDDPIILQLMLIILTFTKSLSVENIVENEQSTFMNSKQVDEAQSIYASLLFRYMIKKYSTYYQAARQYSQLIQRILQTQMLIRTFQQFFQEQLVDTRDDELNPIMKSILGLH</sequence>
<dbReference type="InterPro" id="IPR050234">
    <property type="entry name" value="Nuclear_hormone_rcpt_NR1"/>
</dbReference>
<dbReference type="GO" id="GO:0000978">
    <property type="term" value="F:RNA polymerase II cis-regulatory region sequence-specific DNA binding"/>
    <property type="evidence" value="ECO:0007669"/>
    <property type="project" value="TreeGrafter"/>
</dbReference>
<evidence type="ECO:0000256" key="7">
    <source>
        <dbReference type="ARBA" id="ARBA00023170"/>
    </source>
</evidence>
<dbReference type="SMART" id="SM00399">
    <property type="entry name" value="ZnF_C4"/>
    <property type="match status" value="1"/>
</dbReference>
<reference evidence="11" key="1">
    <citation type="submission" date="2021-02" db="EMBL/GenBank/DDBJ databases">
        <authorList>
            <person name="Nowell W R."/>
        </authorList>
    </citation>
    <scope>NUCLEOTIDE SEQUENCE</scope>
</reference>
<gene>
    <name evidence="11" type="ORF">BJG266_LOCUS17177</name>
</gene>
<dbReference type="EMBL" id="CAJNOI010000082">
    <property type="protein sequence ID" value="CAF1024407.1"/>
    <property type="molecule type" value="Genomic_DNA"/>
</dbReference>
<dbReference type="GO" id="GO:0000122">
    <property type="term" value="P:negative regulation of transcription by RNA polymerase II"/>
    <property type="evidence" value="ECO:0007669"/>
    <property type="project" value="TreeGrafter"/>
</dbReference>
<keyword evidence="8" id="KW-0539">Nucleus</keyword>
<dbReference type="Gene3D" id="3.30.50.10">
    <property type="entry name" value="Erythroid Transcription Factor GATA-1, subunit A"/>
    <property type="match status" value="1"/>
</dbReference>
<dbReference type="InterPro" id="IPR000536">
    <property type="entry name" value="Nucl_hrmn_rcpt_lig-bd"/>
</dbReference>
<feature type="domain" description="NR LBD" evidence="10">
    <location>
        <begin position="142"/>
        <end position="412"/>
    </location>
</feature>
<dbReference type="Pfam" id="PF00105">
    <property type="entry name" value="zf-C4"/>
    <property type="match status" value="1"/>
</dbReference>
<dbReference type="SUPFAM" id="SSF57716">
    <property type="entry name" value="Glucocorticoid receptor-like (DNA-binding domain)"/>
    <property type="match status" value="1"/>
</dbReference>
<keyword evidence="7" id="KW-0675">Receptor</keyword>
<protein>
    <recommendedName>
        <fullName evidence="13">Nuclear receptor</fullName>
    </recommendedName>
</protein>
<dbReference type="PROSITE" id="PS51843">
    <property type="entry name" value="NR_LBD"/>
    <property type="match status" value="1"/>
</dbReference>
<comment type="caution">
    <text evidence="11">The sequence shown here is derived from an EMBL/GenBank/DDBJ whole genome shotgun (WGS) entry which is preliminary data.</text>
</comment>
<keyword evidence="1" id="KW-0479">Metal-binding</keyword>